<keyword evidence="1" id="KW-1133">Transmembrane helix</keyword>
<evidence type="ECO:0008006" key="4">
    <source>
        <dbReference type="Google" id="ProtNLM"/>
    </source>
</evidence>
<keyword evidence="1" id="KW-0472">Membrane</keyword>
<name>A0ABP7X8A1_9FLAO</name>
<keyword evidence="3" id="KW-1185">Reference proteome</keyword>
<dbReference type="EMBL" id="BAABCW010000001">
    <property type="protein sequence ID" value="GAA4107104.1"/>
    <property type="molecule type" value="Genomic_DNA"/>
</dbReference>
<dbReference type="CDD" id="cd21650">
    <property type="entry name" value="CrtA-like"/>
    <property type="match status" value="1"/>
</dbReference>
<protein>
    <recommendedName>
        <fullName evidence="4">DUF3291 domain-containing protein</fullName>
    </recommendedName>
</protein>
<comment type="caution">
    <text evidence="2">The sequence shown here is derived from an EMBL/GenBank/DDBJ whole genome shotgun (WGS) entry which is preliminary data.</text>
</comment>
<sequence>MNQITTLTFFRYHTILTKLWGFCMMLFMLRPLSKVSGQSFFKLMGSGKEGFKITPDWGVYALLQVWNTEKEADDFFENSKIMSRFRSKTVETWSVYLKSFSAKGKWSGKQPFEKSGALCNNRKQIAVITRATIKTHMLYKFWKYVPTSQAPLSLSDGLLFTKGVGEAPVFQMATFSVWRDKEALMEYAYKSPEHKEAIIKTKKFAWYKEELFSRFQPFKSLGTWGGKDPLNNTD</sequence>
<reference evidence="3" key="1">
    <citation type="journal article" date="2019" name="Int. J. Syst. Evol. Microbiol.">
        <title>The Global Catalogue of Microorganisms (GCM) 10K type strain sequencing project: providing services to taxonomists for standard genome sequencing and annotation.</title>
        <authorList>
            <consortium name="The Broad Institute Genomics Platform"/>
            <consortium name="The Broad Institute Genome Sequencing Center for Infectious Disease"/>
            <person name="Wu L."/>
            <person name="Ma J."/>
        </authorList>
    </citation>
    <scope>NUCLEOTIDE SEQUENCE [LARGE SCALE GENOMIC DNA]</scope>
    <source>
        <strain evidence="3">JCM 17106</strain>
    </source>
</reference>
<gene>
    <name evidence="2" type="ORF">GCM10022393_02090</name>
</gene>
<dbReference type="Proteomes" id="UP001500459">
    <property type="component" value="Unassembled WGS sequence"/>
</dbReference>
<evidence type="ECO:0000313" key="3">
    <source>
        <dbReference type="Proteomes" id="UP001500459"/>
    </source>
</evidence>
<evidence type="ECO:0000313" key="2">
    <source>
        <dbReference type="EMBL" id="GAA4107104.1"/>
    </source>
</evidence>
<feature type="transmembrane region" description="Helical" evidence="1">
    <location>
        <begin position="12"/>
        <end position="29"/>
    </location>
</feature>
<accession>A0ABP7X8A1</accession>
<evidence type="ECO:0000256" key="1">
    <source>
        <dbReference type="SAM" id="Phobius"/>
    </source>
</evidence>
<organism evidence="2 3">
    <name type="scientific">Aquimarina addita</name>
    <dbReference type="NCBI Taxonomy" id="870485"/>
    <lineage>
        <taxon>Bacteria</taxon>
        <taxon>Pseudomonadati</taxon>
        <taxon>Bacteroidota</taxon>
        <taxon>Flavobacteriia</taxon>
        <taxon>Flavobacteriales</taxon>
        <taxon>Flavobacteriaceae</taxon>
        <taxon>Aquimarina</taxon>
    </lineage>
</organism>
<keyword evidence="1" id="KW-0812">Transmembrane</keyword>
<proteinExistence type="predicted"/>
<dbReference type="InterPro" id="IPR049574">
    <property type="entry name" value="CrtA-like"/>
</dbReference>